<dbReference type="EMBL" id="JABFTP020000001">
    <property type="protein sequence ID" value="KAL3266048.1"/>
    <property type="molecule type" value="Genomic_DNA"/>
</dbReference>
<dbReference type="AlphaFoldDB" id="A0ABD2MI74"/>
<organism evidence="1 2">
    <name type="scientific">Cryptolaemus montrouzieri</name>
    <dbReference type="NCBI Taxonomy" id="559131"/>
    <lineage>
        <taxon>Eukaryota</taxon>
        <taxon>Metazoa</taxon>
        <taxon>Ecdysozoa</taxon>
        <taxon>Arthropoda</taxon>
        <taxon>Hexapoda</taxon>
        <taxon>Insecta</taxon>
        <taxon>Pterygota</taxon>
        <taxon>Neoptera</taxon>
        <taxon>Endopterygota</taxon>
        <taxon>Coleoptera</taxon>
        <taxon>Polyphaga</taxon>
        <taxon>Cucujiformia</taxon>
        <taxon>Coccinelloidea</taxon>
        <taxon>Coccinellidae</taxon>
        <taxon>Scymninae</taxon>
        <taxon>Scymnini</taxon>
        <taxon>Cryptolaemus</taxon>
    </lineage>
</organism>
<proteinExistence type="predicted"/>
<evidence type="ECO:0000313" key="2">
    <source>
        <dbReference type="Proteomes" id="UP001516400"/>
    </source>
</evidence>
<reference evidence="1 2" key="1">
    <citation type="journal article" date="2021" name="BMC Biol.">
        <title>Horizontally acquired antibacterial genes associated with adaptive radiation of ladybird beetles.</title>
        <authorList>
            <person name="Li H.S."/>
            <person name="Tang X.F."/>
            <person name="Huang Y.H."/>
            <person name="Xu Z.Y."/>
            <person name="Chen M.L."/>
            <person name="Du X.Y."/>
            <person name="Qiu B.Y."/>
            <person name="Chen P.T."/>
            <person name="Zhang W."/>
            <person name="Slipinski A."/>
            <person name="Escalona H.E."/>
            <person name="Waterhouse R.M."/>
            <person name="Zwick A."/>
            <person name="Pang H."/>
        </authorList>
    </citation>
    <scope>NUCLEOTIDE SEQUENCE [LARGE SCALE GENOMIC DNA]</scope>
    <source>
        <strain evidence="1">SYSU2018</strain>
    </source>
</reference>
<keyword evidence="2" id="KW-1185">Reference proteome</keyword>
<accession>A0ABD2MI74</accession>
<gene>
    <name evidence="1" type="ORF">HHI36_010235</name>
</gene>
<evidence type="ECO:0000313" key="1">
    <source>
        <dbReference type="EMBL" id="KAL3266048.1"/>
    </source>
</evidence>
<dbReference type="Proteomes" id="UP001516400">
    <property type="component" value="Unassembled WGS sequence"/>
</dbReference>
<protein>
    <submittedName>
        <fullName evidence="1">Uncharacterized protein</fullName>
    </submittedName>
</protein>
<sequence>MDLIDREWQKVKKKRGRKVKNAIIGAMKASERFVPETKAEDLENMLKGKDEIPVKILEAFANEIAGLLTPIVNLMLVTGKFPSALKWAMVRAIHKKGPKGQ</sequence>
<name>A0ABD2MI74_9CUCU</name>
<comment type="caution">
    <text evidence="1">The sequence shown here is derived from an EMBL/GenBank/DDBJ whole genome shotgun (WGS) entry which is preliminary data.</text>
</comment>